<proteinExistence type="predicted"/>
<keyword evidence="1" id="KW-0812">Transmembrane</keyword>
<comment type="caution">
    <text evidence="2">The sequence shown here is derived from an EMBL/GenBank/DDBJ whole genome shotgun (WGS) entry which is preliminary data.</text>
</comment>
<keyword evidence="1" id="KW-0472">Membrane</keyword>
<accession>A0A318LY18</accession>
<reference evidence="2 3" key="1">
    <citation type="submission" date="2016-07" db="EMBL/GenBank/DDBJ databases">
        <title>Draft genome sequence of Prauserella sp. YIM 121212, isolated from alkaline soil.</title>
        <authorList>
            <person name="Ruckert C."/>
            <person name="Albersmeier A."/>
            <person name="Jiang C.-L."/>
            <person name="Jiang Y."/>
            <person name="Kalinowski J."/>
            <person name="Schneider O."/>
            <person name="Winkler A."/>
            <person name="Zotchev S.B."/>
        </authorList>
    </citation>
    <scope>NUCLEOTIDE SEQUENCE [LARGE SCALE GENOMIC DNA]</scope>
    <source>
        <strain evidence="2 3">YIM 121212</strain>
    </source>
</reference>
<evidence type="ECO:0000256" key="1">
    <source>
        <dbReference type="SAM" id="Phobius"/>
    </source>
</evidence>
<keyword evidence="1" id="KW-1133">Transmembrane helix</keyword>
<name>A0A318LY18_9PSEU</name>
<evidence type="ECO:0000313" key="2">
    <source>
        <dbReference type="EMBL" id="PXY37648.1"/>
    </source>
</evidence>
<dbReference type="AlphaFoldDB" id="A0A318LY18"/>
<dbReference type="OrthoDB" id="3699675at2"/>
<feature type="transmembrane region" description="Helical" evidence="1">
    <location>
        <begin position="35"/>
        <end position="55"/>
    </location>
</feature>
<dbReference type="RefSeq" id="WP_110334521.1">
    <property type="nucleotide sequence ID" value="NZ_MASU01000002.1"/>
</dbReference>
<dbReference type="EMBL" id="MASU01000002">
    <property type="protein sequence ID" value="PXY37648.1"/>
    <property type="molecule type" value="Genomic_DNA"/>
</dbReference>
<sequence>MGGDERAVRLQPGLLAIALLGFTVAPYTVDGTNRIAITGLIGWLGWATWIVAYGVTLNL</sequence>
<dbReference type="Proteomes" id="UP000247892">
    <property type="component" value="Unassembled WGS sequence"/>
</dbReference>
<organism evidence="2 3">
    <name type="scientific">Prauserella flavalba</name>
    <dbReference type="NCBI Taxonomy" id="1477506"/>
    <lineage>
        <taxon>Bacteria</taxon>
        <taxon>Bacillati</taxon>
        <taxon>Actinomycetota</taxon>
        <taxon>Actinomycetes</taxon>
        <taxon>Pseudonocardiales</taxon>
        <taxon>Pseudonocardiaceae</taxon>
        <taxon>Prauserella</taxon>
    </lineage>
</organism>
<gene>
    <name evidence="2" type="ORF">BA062_03195</name>
</gene>
<evidence type="ECO:0000313" key="3">
    <source>
        <dbReference type="Proteomes" id="UP000247892"/>
    </source>
</evidence>
<keyword evidence="3" id="KW-1185">Reference proteome</keyword>
<feature type="transmembrane region" description="Helical" evidence="1">
    <location>
        <begin position="12"/>
        <end position="29"/>
    </location>
</feature>
<protein>
    <submittedName>
        <fullName evidence="2">Uncharacterized protein</fullName>
    </submittedName>
</protein>